<dbReference type="AlphaFoldDB" id="A0A8H6C4A8"/>
<dbReference type="SMART" id="SM00584">
    <property type="entry name" value="TLDc"/>
    <property type="match status" value="1"/>
</dbReference>
<dbReference type="Proteomes" id="UP000536275">
    <property type="component" value="Unassembled WGS sequence"/>
</dbReference>
<evidence type="ECO:0000256" key="5">
    <source>
        <dbReference type="ARBA" id="ARBA00040604"/>
    </source>
</evidence>
<dbReference type="Pfam" id="PF01177">
    <property type="entry name" value="Asp_Glu_race"/>
    <property type="match status" value="1"/>
</dbReference>
<feature type="domain" description="TLDc" evidence="7">
    <location>
        <begin position="292"/>
        <end position="520"/>
    </location>
</feature>
<organism evidence="8 9">
    <name type="scientific">Candida albicans</name>
    <name type="common">Yeast</name>
    <dbReference type="NCBI Taxonomy" id="5476"/>
    <lineage>
        <taxon>Eukaryota</taxon>
        <taxon>Fungi</taxon>
        <taxon>Dikarya</taxon>
        <taxon>Ascomycota</taxon>
        <taxon>Saccharomycotina</taxon>
        <taxon>Pichiomycetes</taxon>
        <taxon>Debaryomycetaceae</taxon>
        <taxon>Candida/Lodderomyces clade</taxon>
        <taxon>Candida</taxon>
    </lineage>
</organism>
<feature type="region of interest" description="Disordered" evidence="6">
    <location>
        <begin position="206"/>
        <end position="273"/>
    </location>
</feature>
<dbReference type="GO" id="GO:0005634">
    <property type="term" value="C:nucleus"/>
    <property type="evidence" value="ECO:0007669"/>
    <property type="project" value="TreeGrafter"/>
</dbReference>
<evidence type="ECO:0000259" key="7">
    <source>
        <dbReference type="PROSITE" id="PS51886"/>
    </source>
</evidence>
<dbReference type="InterPro" id="IPR015942">
    <property type="entry name" value="Asp/Glu/hydantoin_racemase"/>
</dbReference>
<dbReference type="GO" id="GO:0005739">
    <property type="term" value="C:mitochondrion"/>
    <property type="evidence" value="ECO:0007669"/>
    <property type="project" value="UniProtKB-SubCell"/>
</dbReference>
<evidence type="ECO:0000313" key="9">
    <source>
        <dbReference type="Proteomes" id="UP000536275"/>
    </source>
</evidence>
<evidence type="ECO:0000313" key="8">
    <source>
        <dbReference type="EMBL" id="KAF6072468.1"/>
    </source>
</evidence>
<comment type="caution">
    <text evidence="8">The sequence shown here is derived from an EMBL/GenBank/DDBJ whole genome shotgun (WGS) entry which is preliminary data.</text>
</comment>
<evidence type="ECO:0000256" key="1">
    <source>
        <dbReference type="ARBA" id="ARBA00004173"/>
    </source>
</evidence>
<reference evidence="8 9" key="1">
    <citation type="submission" date="2020-03" db="EMBL/GenBank/DDBJ databases">
        <title>FDA dAtabase for Regulatory Grade micrObial Sequences (FDA-ARGOS): Supporting development and validation of Infectious Disease Dx tests.</title>
        <authorList>
            <person name="Campos J."/>
            <person name="Goldberg B."/>
            <person name="Tallon L."/>
            <person name="Sadzewicz L."/>
            <person name="Vavikolanu K."/>
            <person name="Mehta A."/>
            <person name="Aluvathingal J."/>
            <person name="Nadendla S."/>
            <person name="Nandy P."/>
            <person name="Geyer C."/>
            <person name="Yan Y."/>
            <person name="Sichtig H."/>
        </authorList>
    </citation>
    <scope>NUCLEOTIDE SEQUENCE [LARGE SCALE GENOMIC DNA]</scope>
    <source>
        <strain evidence="8 9">FDAARGOS_656</strain>
    </source>
</reference>
<comment type="similarity">
    <text evidence="4">Belongs to the HyuE racemase family.</text>
</comment>
<dbReference type="PANTHER" id="PTHR23354:SF62">
    <property type="entry name" value="MUSTARD, ISOFORM V"/>
    <property type="match status" value="1"/>
</dbReference>
<evidence type="ECO:0000256" key="4">
    <source>
        <dbReference type="ARBA" id="ARBA00038414"/>
    </source>
</evidence>
<dbReference type="EMBL" id="JABWAD010000007">
    <property type="protein sequence ID" value="KAF6072468.1"/>
    <property type="molecule type" value="Genomic_DNA"/>
</dbReference>
<keyword evidence="3" id="KW-0496">Mitochondrion</keyword>
<dbReference type="Pfam" id="PF07534">
    <property type="entry name" value="TLD"/>
    <property type="match status" value="2"/>
</dbReference>
<feature type="compositionally biased region" description="Low complexity" evidence="6">
    <location>
        <begin position="246"/>
        <end position="272"/>
    </location>
</feature>
<name>A0A8H6C4A8_CANAX</name>
<evidence type="ECO:0000256" key="6">
    <source>
        <dbReference type="SAM" id="MobiDB-lite"/>
    </source>
</evidence>
<dbReference type="GO" id="GO:0047661">
    <property type="term" value="F:amino-acid racemase activity"/>
    <property type="evidence" value="ECO:0007669"/>
    <property type="project" value="InterPro"/>
</dbReference>
<evidence type="ECO:0000256" key="3">
    <source>
        <dbReference type="ARBA" id="ARBA00023128"/>
    </source>
</evidence>
<dbReference type="InterPro" id="IPR006571">
    <property type="entry name" value="TLDc_dom"/>
</dbReference>
<evidence type="ECO:0000256" key="2">
    <source>
        <dbReference type="ARBA" id="ARBA00009540"/>
    </source>
</evidence>
<comment type="subcellular location">
    <subcellularLocation>
        <location evidence="1">Mitochondrion</location>
    </subcellularLocation>
</comment>
<dbReference type="InterPro" id="IPR053714">
    <property type="entry name" value="Iso_Racemase_Enz_sf"/>
</dbReference>
<dbReference type="Gene3D" id="3.40.50.12500">
    <property type="match status" value="1"/>
</dbReference>
<sequence length="521" mass="58782">MTVKILVINPNNSPKEITPTTSLQSEKAVLEDFKVNIEDRLNYDGYLVCCYSDHPLVYSLGKLTKKPVMGIMQATLLFALSQPTTKTTRSFILTSTSEWESVLDQSIIDFVGADNFPVKKFEKTRGLNVNVTNLADEEQFSKIYNVTKSIFNEYKDVGCVLLGCAGMAGLDTKLGEKFPNVRFIDSVKIGIEQLVTLIRFDRQVRSTEQPRVNEEETNKEKLLSDSVNEKPKEQPKPVKRRGTFFGNLLGNGSKNSSSASLNSSHSSVSSSSKFPPLGPLTLTGYKESTHHRLLDSELANNIRNLIPARFQLFDNWELVYSLEQHGISLNTLYRNSNPEHQLRLLKKQKAAEKGFADSIVKNMVVGDTSRPRYSFEPKRSQSYVLVIKDNHNNKFGAYLSENLKPMEHRRYYGNGECFLWKCEKYDPSKLDHAVDKRATQEIRFKAFMYTGINDNIVYSNHDFIAIGSSNGQNGLFIDKSLLSGVSYSCDTFGNEILNSSPQNAKFGSFKIKGLEVWRIGT</sequence>
<protein>
    <recommendedName>
        <fullName evidence="5">Oxidation resistance protein 1</fullName>
    </recommendedName>
</protein>
<comment type="similarity">
    <text evidence="2">Belongs to the OXR1 family.</text>
</comment>
<feature type="compositionally biased region" description="Basic and acidic residues" evidence="6">
    <location>
        <begin position="211"/>
        <end position="236"/>
    </location>
</feature>
<dbReference type="PROSITE" id="PS51886">
    <property type="entry name" value="TLDC"/>
    <property type="match status" value="1"/>
</dbReference>
<accession>A0A8H6C4A8</accession>
<proteinExistence type="inferred from homology"/>
<dbReference type="GO" id="GO:0006979">
    <property type="term" value="P:response to oxidative stress"/>
    <property type="evidence" value="ECO:0007669"/>
    <property type="project" value="TreeGrafter"/>
</dbReference>
<dbReference type="PANTHER" id="PTHR23354">
    <property type="entry name" value="NUCLEOLAR PROTEIN 7/ESTROGEN RECEPTOR COACTIVATOR-RELATED"/>
    <property type="match status" value="1"/>
</dbReference>
<gene>
    <name evidence="8" type="ORF">FOB64_000506</name>
</gene>